<dbReference type="RefSeq" id="WP_192376166.1">
    <property type="nucleotide sequence ID" value="NZ_CAJHIV010000001.1"/>
</dbReference>
<dbReference type="Pfam" id="PF05016">
    <property type="entry name" value="ParE_toxin"/>
    <property type="match status" value="1"/>
</dbReference>
<comment type="caution">
    <text evidence="2">The sequence shown here is derived from an EMBL/GenBank/DDBJ whole genome shotgun (WGS) entry which is preliminary data.</text>
</comment>
<dbReference type="Gene3D" id="3.30.2310.20">
    <property type="entry name" value="RelE-like"/>
    <property type="match status" value="1"/>
</dbReference>
<name>A0ABR9D489_9GAMM</name>
<gene>
    <name evidence="2" type="ORF">IE877_18930</name>
</gene>
<organism evidence="2 3">
    <name type="scientific">Methylomonas albis</name>
    <dbReference type="NCBI Taxonomy" id="1854563"/>
    <lineage>
        <taxon>Bacteria</taxon>
        <taxon>Pseudomonadati</taxon>
        <taxon>Pseudomonadota</taxon>
        <taxon>Gammaproteobacteria</taxon>
        <taxon>Methylococcales</taxon>
        <taxon>Methylococcaceae</taxon>
        <taxon>Methylomonas</taxon>
    </lineage>
</organism>
<keyword evidence="1" id="KW-1277">Toxin-antitoxin system</keyword>
<evidence type="ECO:0000313" key="2">
    <source>
        <dbReference type="EMBL" id="MBD9357918.1"/>
    </source>
</evidence>
<keyword evidence="3" id="KW-1185">Reference proteome</keyword>
<evidence type="ECO:0000313" key="3">
    <source>
        <dbReference type="Proteomes" id="UP000652176"/>
    </source>
</evidence>
<proteinExistence type="predicted"/>
<dbReference type="InterPro" id="IPR007712">
    <property type="entry name" value="RelE/ParE_toxin"/>
</dbReference>
<sequence>MKRARFVAEARQEFLAEVAYYNQAQPGLGGRFTKAVEEATARALSFPLSGTPSASNTRRVFLKGFPFSLFYRQDAEGIVVFATSHNSRKPRYWVGRIHGR</sequence>
<accession>A0ABR9D489</accession>
<dbReference type="InterPro" id="IPR035093">
    <property type="entry name" value="RelE/ParE_toxin_dom_sf"/>
</dbReference>
<reference evidence="2 3" key="1">
    <citation type="submission" date="2020-09" db="EMBL/GenBank/DDBJ databases">
        <title>Methylomonas albis sp. nov. and Methylomonas fluvii sp. nov.: Two cold-adapted methanotrophs from the River Elbe and an amended description of Methylovulum psychrotolerans strain Eb1.</title>
        <authorList>
            <person name="Bussmann I.K."/>
            <person name="Klings K.-W."/>
            <person name="Warnstedt J."/>
            <person name="Hoppert M."/>
            <person name="Saborowski A."/>
            <person name="Horn F."/>
            <person name="Liebner S."/>
        </authorList>
    </citation>
    <scope>NUCLEOTIDE SEQUENCE [LARGE SCALE GENOMIC DNA]</scope>
    <source>
        <strain evidence="2 3">EbA</strain>
    </source>
</reference>
<protein>
    <submittedName>
        <fullName evidence="2">Type II toxin-antitoxin system RelE/ParE family toxin</fullName>
    </submittedName>
</protein>
<dbReference type="EMBL" id="JACXSS010000001">
    <property type="protein sequence ID" value="MBD9357918.1"/>
    <property type="molecule type" value="Genomic_DNA"/>
</dbReference>
<evidence type="ECO:0000256" key="1">
    <source>
        <dbReference type="ARBA" id="ARBA00022649"/>
    </source>
</evidence>
<dbReference type="Proteomes" id="UP000652176">
    <property type="component" value="Unassembled WGS sequence"/>
</dbReference>